<evidence type="ECO:0000259" key="3">
    <source>
        <dbReference type="PROSITE" id="PS50186"/>
    </source>
</evidence>
<dbReference type="PROSITE" id="PS50186">
    <property type="entry name" value="DEP"/>
    <property type="match status" value="1"/>
</dbReference>
<sequence length="766" mass="87262">MASFADSFWTDDYTTGIEVLFSKLNQGCIENQEFINLFTSRMEYEYDFGKKLVSIPQIHQPLKSGFGFDDGASLKNAFKGISIELSNEGDAHLKIADSINGLVLNPFSKWAKEHKQRVNYSEDALKSNLKVFKNKLRLVEKLQKKYYNKCRAFEDLKVGKSKEELLKELSLDDDDHFTKDSNQDSIITLGNKVYTKSSLTETLAKLLTEIPKNSIKVPILGKYDNVTTGSQISTWLQKNLGVASIDDCERFGQDLISNGFLRKLNTSVGASLNGSGFVNSGAFHYQWKDKAFKSANIPIPLSETNSVNRDNDDEDDDYDDQEIKDKVGNVLEEIKSTFEEPSLRKLNKEVKELDENYSKQVLKLDKIRCDLEELIIDHLTFMEKCELDRLRALKKVILDFSASVSQNIPSIQAFVDNILLYEESISPDKDLLFLLQNYKTGKFKPNVILYDNYYENIKDEIFGVDLITRCKNDKKSVPLIVSTILSYLDNEIYPNLPNDEIRVKIWLIQVKLKSTHELRFKISLNKSSNISDILRKFPPEVVISVLKLYLLELPNSLIPGEYYDLIKSIYLQFGNENDTKERINGIINVLKNLDRSNLSTLNSILTHFHRLLSIIKEKDSKLSNFFKVNISSEFSNLILRPKQQNNLNLLDNFNSKFIIDLISNKSQVFKSLKSLTNTNQSLNSSRNDSLSEERDNQSIDKSIDTSISINEVEDASIKNQSENRASSPDKTDVFVATEGTTVPSDAETSVSNEKENNDSNSINTKK</sequence>
<evidence type="ECO:0000259" key="5">
    <source>
        <dbReference type="PROSITE" id="PS51741"/>
    </source>
</evidence>
<dbReference type="AlphaFoldDB" id="A0A9P8T647"/>
<dbReference type="OrthoDB" id="2155291at2759"/>
<evidence type="ECO:0000256" key="1">
    <source>
        <dbReference type="PROSITE-ProRule" id="PRU01077"/>
    </source>
</evidence>
<evidence type="ECO:0000256" key="2">
    <source>
        <dbReference type="SAM" id="MobiDB-lite"/>
    </source>
</evidence>
<dbReference type="SMART" id="SM00055">
    <property type="entry name" value="FCH"/>
    <property type="match status" value="1"/>
</dbReference>
<dbReference type="SUPFAM" id="SSF48350">
    <property type="entry name" value="GTPase activation domain, GAP"/>
    <property type="match status" value="1"/>
</dbReference>
<keyword evidence="7" id="KW-1185">Reference proteome</keyword>
<reference evidence="6" key="2">
    <citation type="submission" date="2021-01" db="EMBL/GenBank/DDBJ databases">
        <authorList>
            <person name="Schikora-Tamarit M.A."/>
        </authorList>
    </citation>
    <scope>NUCLEOTIDE SEQUENCE</scope>
    <source>
        <strain evidence="6">CBS6341</strain>
    </source>
</reference>
<dbReference type="Pfam" id="PF00620">
    <property type="entry name" value="RhoGAP"/>
    <property type="match status" value="1"/>
</dbReference>
<evidence type="ECO:0000313" key="6">
    <source>
        <dbReference type="EMBL" id="KAH3666725.1"/>
    </source>
</evidence>
<evidence type="ECO:0000259" key="4">
    <source>
        <dbReference type="PROSITE" id="PS50238"/>
    </source>
</evidence>
<dbReference type="InterPro" id="IPR000591">
    <property type="entry name" value="DEP_dom"/>
</dbReference>
<organism evidence="6 7">
    <name type="scientific">Wickerhamomyces mucosus</name>
    <dbReference type="NCBI Taxonomy" id="1378264"/>
    <lineage>
        <taxon>Eukaryota</taxon>
        <taxon>Fungi</taxon>
        <taxon>Dikarya</taxon>
        <taxon>Ascomycota</taxon>
        <taxon>Saccharomycotina</taxon>
        <taxon>Saccharomycetes</taxon>
        <taxon>Phaffomycetales</taxon>
        <taxon>Wickerhamomycetaceae</taxon>
        <taxon>Wickerhamomyces</taxon>
    </lineage>
</organism>
<dbReference type="SUPFAM" id="SSF103657">
    <property type="entry name" value="BAR/IMD domain-like"/>
    <property type="match status" value="1"/>
</dbReference>
<name>A0A9P8T647_9ASCO</name>
<dbReference type="InterPro" id="IPR000198">
    <property type="entry name" value="RhoGAP_dom"/>
</dbReference>
<dbReference type="EMBL" id="JAEUBF010001406">
    <property type="protein sequence ID" value="KAH3666725.1"/>
    <property type="molecule type" value="Genomic_DNA"/>
</dbReference>
<dbReference type="SUPFAM" id="SSF46785">
    <property type="entry name" value="Winged helix' DNA-binding domain"/>
    <property type="match status" value="1"/>
</dbReference>
<dbReference type="GO" id="GO:0005096">
    <property type="term" value="F:GTPase activator activity"/>
    <property type="evidence" value="ECO:0007669"/>
    <property type="project" value="TreeGrafter"/>
</dbReference>
<gene>
    <name evidence="6" type="ORF">WICMUC_005542</name>
</gene>
<feature type="compositionally biased region" description="Polar residues" evidence="2">
    <location>
        <begin position="738"/>
        <end position="751"/>
    </location>
</feature>
<dbReference type="Gene3D" id="1.20.1270.60">
    <property type="entry name" value="Arfaptin homology (AH) domain/BAR domain"/>
    <property type="match status" value="2"/>
</dbReference>
<keyword evidence="1" id="KW-0175">Coiled coil</keyword>
<dbReference type="Pfam" id="PF00611">
    <property type="entry name" value="FCH"/>
    <property type="match status" value="1"/>
</dbReference>
<dbReference type="InterPro" id="IPR031160">
    <property type="entry name" value="F_BAR_dom"/>
</dbReference>
<feature type="domain" description="Rho-GAP" evidence="4">
    <location>
        <begin position="464"/>
        <end position="669"/>
    </location>
</feature>
<evidence type="ECO:0000313" key="7">
    <source>
        <dbReference type="Proteomes" id="UP000769528"/>
    </source>
</evidence>
<comment type="caution">
    <text evidence="6">The sequence shown here is derived from an EMBL/GenBank/DDBJ whole genome shotgun (WGS) entry which is preliminary data.</text>
</comment>
<dbReference type="GO" id="GO:0000935">
    <property type="term" value="C:division septum"/>
    <property type="evidence" value="ECO:0007669"/>
    <property type="project" value="TreeGrafter"/>
</dbReference>
<accession>A0A9P8T647</accession>
<feature type="compositionally biased region" description="Polar residues" evidence="2">
    <location>
        <begin position="717"/>
        <end position="726"/>
    </location>
</feature>
<dbReference type="SMART" id="SM00324">
    <property type="entry name" value="RhoGAP"/>
    <property type="match status" value="1"/>
</dbReference>
<dbReference type="InterPro" id="IPR027267">
    <property type="entry name" value="AH/BAR_dom_sf"/>
</dbReference>
<feature type="region of interest" description="Disordered" evidence="2">
    <location>
        <begin position="678"/>
        <end position="766"/>
    </location>
</feature>
<dbReference type="Gene3D" id="1.10.555.10">
    <property type="entry name" value="Rho GTPase activation protein"/>
    <property type="match status" value="1"/>
</dbReference>
<proteinExistence type="predicted"/>
<dbReference type="PANTHER" id="PTHR23065">
    <property type="entry name" value="PROLINE-SERINE-THREONINE PHOSPHATASE INTERACTING PROTEIN 1"/>
    <property type="match status" value="1"/>
</dbReference>
<dbReference type="GO" id="GO:0007010">
    <property type="term" value="P:cytoskeleton organization"/>
    <property type="evidence" value="ECO:0007669"/>
    <property type="project" value="TreeGrafter"/>
</dbReference>
<protein>
    <recommendedName>
        <fullName evidence="8">Rho-GAP domain-containing protein</fullName>
    </recommendedName>
</protein>
<dbReference type="PANTHER" id="PTHR23065:SF17">
    <property type="entry name" value="RHO-GTPASE-ACTIVATING PROTEIN RGD2"/>
    <property type="match status" value="1"/>
</dbReference>
<dbReference type="InterPro" id="IPR001060">
    <property type="entry name" value="FCH_dom"/>
</dbReference>
<reference evidence="6" key="1">
    <citation type="journal article" date="2021" name="Open Biol.">
        <title>Shared evolutionary footprints suggest mitochondrial oxidative damage underlies multiple complex I losses in fungi.</title>
        <authorList>
            <person name="Schikora-Tamarit M.A."/>
            <person name="Marcet-Houben M."/>
            <person name="Nosek J."/>
            <person name="Gabaldon T."/>
        </authorList>
    </citation>
    <scope>NUCLEOTIDE SEQUENCE</scope>
    <source>
        <strain evidence="6">CBS6341</strain>
    </source>
</reference>
<dbReference type="GO" id="GO:0005737">
    <property type="term" value="C:cytoplasm"/>
    <property type="evidence" value="ECO:0007669"/>
    <property type="project" value="TreeGrafter"/>
</dbReference>
<feature type="domain" description="DEP" evidence="3">
    <location>
        <begin position="223"/>
        <end position="289"/>
    </location>
</feature>
<evidence type="ECO:0008006" key="8">
    <source>
        <dbReference type="Google" id="ProtNLM"/>
    </source>
</evidence>
<dbReference type="PROSITE" id="PS51741">
    <property type="entry name" value="F_BAR"/>
    <property type="match status" value="1"/>
</dbReference>
<dbReference type="PROSITE" id="PS50238">
    <property type="entry name" value="RHOGAP"/>
    <property type="match status" value="1"/>
</dbReference>
<dbReference type="Proteomes" id="UP000769528">
    <property type="component" value="Unassembled WGS sequence"/>
</dbReference>
<dbReference type="GO" id="GO:0007264">
    <property type="term" value="P:small GTPase-mediated signal transduction"/>
    <property type="evidence" value="ECO:0007669"/>
    <property type="project" value="TreeGrafter"/>
</dbReference>
<dbReference type="InterPro" id="IPR036390">
    <property type="entry name" value="WH_DNA-bd_sf"/>
</dbReference>
<feature type="compositionally biased region" description="Basic and acidic residues" evidence="2">
    <location>
        <begin position="689"/>
        <end position="703"/>
    </location>
</feature>
<feature type="domain" description="F-BAR" evidence="5">
    <location>
        <begin position="1"/>
        <end position="430"/>
    </location>
</feature>
<dbReference type="InterPro" id="IPR008936">
    <property type="entry name" value="Rho_GTPase_activation_prot"/>
</dbReference>
<dbReference type="GO" id="GO:0005886">
    <property type="term" value="C:plasma membrane"/>
    <property type="evidence" value="ECO:0007669"/>
    <property type="project" value="TreeGrafter"/>
</dbReference>
<dbReference type="Pfam" id="PF00610">
    <property type="entry name" value="DEP"/>
    <property type="match status" value="1"/>
</dbReference>